<name>A0ABW5UL25_9BURK</name>
<gene>
    <name evidence="1" type="ORF">ACFSW6_09175</name>
</gene>
<dbReference type="EMBL" id="JBHUMV010000003">
    <property type="protein sequence ID" value="MFD2754259.1"/>
    <property type="molecule type" value="Genomic_DNA"/>
</dbReference>
<protein>
    <submittedName>
        <fullName evidence="1">Uncharacterized protein</fullName>
    </submittedName>
</protein>
<reference evidence="2" key="1">
    <citation type="journal article" date="2019" name="Int. J. Syst. Evol. Microbiol.">
        <title>The Global Catalogue of Microorganisms (GCM) 10K type strain sequencing project: providing services to taxonomists for standard genome sequencing and annotation.</title>
        <authorList>
            <consortium name="The Broad Institute Genomics Platform"/>
            <consortium name="The Broad Institute Genome Sequencing Center for Infectious Disease"/>
            <person name="Wu L."/>
            <person name="Ma J."/>
        </authorList>
    </citation>
    <scope>NUCLEOTIDE SEQUENCE [LARGE SCALE GENOMIC DNA]</scope>
    <source>
        <strain evidence="2">TISTR 1906</strain>
    </source>
</reference>
<sequence length="107" mass="11924">MTAATAMEMTLRIRGQVSECIYRTTTSGLAQLEIKLAAPGDQMVRAIHTYPNKSQASHYAASHLARQIKGRTVELYGTEPRFARQRLECVAVHVALDQADNRKDIHS</sequence>
<evidence type="ECO:0000313" key="1">
    <source>
        <dbReference type="EMBL" id="MFD2754259.1"/>
    </source>
</evidence>
<organism evidence="1 2">
    <name type="scientific">Comamonas terrae</name>
    <dbReference type="NCBI Taxonomy" id="673548"/>
    <lineage>
        <taxon>Bacteria</taxon>
        <taxon>Pseudomonadati</taxon>
        <taxon>Pseudomonadota</taxon>
        <taxon>Betaproteobacteria</taxon>
        <taxon>Burkholderiales</taxon>
        <taxon>Comamonadaceae</taxon>
        <taxon>Comamonas</taxon>
    </lineage>
</organism>
<evidence type="ECO:0000313" key="2">
    <source>
        <dbReference type="Proteomes" id="UP001597463"/>
    </source>
</evidence>
<dbReference type="RefSeq" id="WP_066481652.1">
    <property type="nucleotide sequence ID" value="NZ_BCNT01000016.1"/>
</dbReference>
<accession>A0ABW5UL25</accession>
<keyword evidence="2" id="KW-1185">Reference proteome</keyword>
<comment type="caution">
    <text evidence="1">The sequence shown here is derived from an EMBL/GenBank/DDBJ whole genome shotgun (WGS) entry which is preliminary data.</text>
</comment>
<proteinExistence type="predicted"/>
<dbReference type="Proteomes" id="UP001597463">
    <property type="component" value="Unassembled WGS sequence"/>
</dbReference>